<evidence type="ECO:0000313" key="1">
    <source>
        <dbReference type="EMBL" id="BFM43856.1"/>
    </source>
</evidence>
<reference evidence="1" key="1">
    <citation type="submission" date="2024-05" db="EMBL/GenBank/DDBJ databases">
        <title>Whole-Genome Sequence of CFS9, a Potential Fish Probiotic Isolated from the Body Surface of Silurus asotus.</title>
        <authorList>
            <person name="Kojima M."/>
            <person name="Tobioka K."/>
            <person name="Yokota K."/>
            <person name="Nakatani H."/>
            <person name="Hori K."/>
            <person name="Tamaru Y."/>
            <person name="Okazaki F."/>
        </authorList>
    </citation>
    <scope>NUCLEOTIDE SEQUENCE</scope>
    <source>
        <strain evidence="1">CFS9</strain>
    </source>
</reference>
<protein>
    <submittedName>
        <fullName evidence="1">Uncharacterized protein</fullName>
    </submittedName>
</protein>
<dbReference type="EMBL" id="AP031573">
    <property type="protein sequence ID" value="BFM43856.1"/>
    <property type="molecule type" value="Genomic_DNA"/>
</dbReference>
<proteinExistence type="predicted"/>
<organism evidence="1">
    <name type="scientific">Flavobacterium sp. CFS9</name>
    <dbReference type="NCBI Taxonomy" id="3143118"/>
    <lineage>
        <taxon>Bacteria</taxon>
        <taxon>Pseudomonadati</taxon>
        <taxon>Bacteroidota</taxon>
        <taxon>Flavobacteriia</taxon>
        <taxon>Flavobacteriales</taxon>
        <taxon>Flavobacteriaceae</taxon>
        <taxon>Flavobacterium</taxon>
    </lineage>
</organism>
<accession>A0AAT9H2V6</accession>
<gene>
    <name evidence="1" type="ORF">CFS9_24970</name>
</gene>
<sequence length="91" mass="10333">MNDALNGTPLSTAIHNGSHTHYDNLVEGRLQSIIKQYGPNMTPDQAYKGLTDLISDIKTAIQNSYSKQSKHTDKPVKFLTYEILFYKQFVK</sequence>
<name>A0AAT9H2V6_9FLAO</name>
<dbReference type="AlphaFoldDB" id="A0AAT9H2V6"/>